<keyword evidence="4" id="KW-0472">Membrane</keyword>
<dbReference type="InterPro" id="IPR018611">
    <property type="entry name" value="Ufl1"/>
</dbReference>
<comment type="subcellular location">
    <subcellularLocation>
        <location evidence="4">Golgi apparatus</location>
        <location evidence="4">Golgi stack membrane</location>
        <topology evidence="4">Single-pass type II membrane protein</topology>
    </subcellularLocation>
</comment>
<keyword evidence="11" id="KW-0436">Ligase</keyword>
<dbReference type="Pfam" id="PF09743">
    <property type="entry name" value="E3_UFM1_ligase"/>
    <property type="match status" value="1"/>
</dbReference>
<dbReference type="Pfam" id="PF25041">
    <property type="entry name" value="UFL1_C"/>
    <property type="match status" value="1"/>
</dbReference>
<organism evidence="11 12">
    <name type="scientific">Polyodon spathula</name>
    <name type="common">North American paddlefish</name>
    <name type="synonym">Squalus spathula</name>
    <dbReference type="NCBI Taxonomy" id="7913"/>
    <lineage>
        <taxon>Eukaryota</taxon>
        <taxon>Metazoa</taxon>
        <taxon>Chordata</taxon>
        <taxon>Craniata</taxon>
        <taxon>Vertebrata</taxon>
        <taxon>Euteleostomi</taxon>
        <taxon>Actinopterygii</taxon>
        <taxon>Chondrostei</taxon>
        <taxon>Acipenseriformes</taxon>
        <taxon>Polyodontidae</taxon>
        <taxon>Polyodon</taxon>
    </lineage>
</organism>
<evidence type="ECO:0000256" key="5">
    <source>
        <dbReference type="SAM" id="MobiDB-lite"/>
    </source>
</evidence>
<comment type="similarity">
    <text evidence="1">Belongs to the UFL1 family.</text>
</comment>
<dbReference type="PANTHER" id="PTHR31057">
    <property type="entry name" value="E3 UFM1-PROTEIN LIGASE 1"/>
    <property type="match status" value="1"/>
</dbReference>
<evidence type="ECO:0000259" key="8">
    <source>
        <dbReference type="Pfam" id="PF17039"/>
    </source>
</evidence>
<dbReference type="PANTHER" id="PTHR31057:SF0">
    <property type="entry name" value="E3 UFM1-PROTEIN LIGASE 1"/>
    <property type="match status" value="1"/>
</dbReference>
<feature type="non-terminal residue" evidence="11">
    <location>
        <position position="1095"/>
    </location>
</feature>
<proteinExistence type="inferred from homology"/>
<dbReference type="InterPro" id="IPR056761">
    <property type="entry name" value="Ufl1-like_C"/>
</dbReference>
<dbReference type="InterPro" id="IPR055270">
    <property type="entry name" value="Glyco_tran_10_C"/>
</dbReference>
<feature type="domain" description="Fucosyltransferase N-terminal" evidence="8">
    <location>
        <begin position="23"/>
        <end position="130"/>
    </location>
</feature>
<accession>A0ABS2YM26</accession>
<feature type="domain" description="E3 UFM1-protein ligase-like C-terminal" evidence="10">
    <location>
        <begin position="964"/>
        <end position="1083"/>
    </location>
</feature>
<comment type="similarity">
    <text evidence="4">Belongs to the glycosyltransferase 10 family.</text>
</comment>
<evidence type="ECO:0000313" key="11">
    <source>
        <dbReference type="EMBL" id="MBN3287181.1"/>
    </source>
</evidence>
<keyword evidence="4" id="KW-0328">Glycosyltransferase</keyword>
<dbReference type="SUPFAM" id="SSF53756">
    <property type="entry name" value="UDP-Glycosyltransferase/glycogen phosphorylase"/>
    <property type="match status" value="1"/>
</dbReference>
<keyword evidence="12" id="KW-1185">Reference proteome</keyword>
<evidence type="ECO:0000256" key="4">
    <source>
        <dbReference type="RuleBase" id="RU003832"/>
    </source>
</evidence>
<evidence type="ECO:0000259" key="10">
    <source>
        <dbReference type="Pfam" id="PF25041"/>
    </source>
</evidence>
<name>A0ABS2YM26_POLSP</name>
<evidence type="ECO:0000313" key="12">
    <source>
        <dbReference type="Proteomes" id="UP001166093"/>
    </source>
</evidence>
<evidence type="ECO:0000256" key="2">
    <source>
        <dbReference type="ARBA" id="ARBA00022679"/>
    </source>
</evidence>
<dbReference type="InterPro" id="IPR038577">
    <property type="entry name" value="GT10-like_C_sf"/>
</dbReference>
<dbReference type="InterPro" id="IPR056580">
    <property type="entry name" value="Ufl1_dom"/>
</dbReference>
<keyword evidence="3" id="KW-0833">Ubl conjugation pathway</keyword>
<evidence type="ECO:0000256" key="1">
    <source>
        <dbReference type="ARBA" id="ARBA00010789"/>
    </source>
</evidence>
<dbReference type="Proteomes" id="UP001166093">
    <property type="component" value="Unassembled WGS sequence"/>
</dbReference>
<dbReference type="EC" id="2.4.1.-" evidence="4"/>
<dbReference type="GO" id="GO:0016874">
    <property type="term" value="F:ligase activity"/>
    <property type="evidence" value="ECO:0007669"/>
    <property type="project" value="UniProtKB-KW"/>
</dbReference>
<evidence type="ECO:0000259" key="6">
    <source>
        <dbReference type="Pfam" id="PF00852"/>
    </source>
</evidence>
<dbReference type="Pfam" id="PF25870">
    <property type="entry name" value="WHD_UFL1_5th"/>
    <property type="match status" value="1"/>
</dbReference>
<sequence>MESASSVFKIKKLFSSKNEALENQTIVLIWLWPFGQTFELNSCSSLFNIQGCLLTVDRSLYNKSHAILIHHRDITSDISNVPQTVRPPFQKWIWMNLESPTHTSQTSGLEHLFNLTLTYRRDADIQVPYGSLIGNQEPMEFVLPIKNKMACWVVSNWNPDHARVKYYNELDKHIEIHTYGKAFGEYLDDLISTVSTCKFYLSFENSIHKDYITEKLYNALQAGSVPIVLGPSRENYENYIPGDAFIHVDDFLSPRELADYLIALDKNEDMYLQYFSWRKHFSVRMARFWEEHACLTCDHIRRHQEYKSLPNLKTCLKPAPDLLTRLQSDMCVLGYLCPTTNTNMAISVNAGRHITEGEAIHTQITNVDLVHVESRASDIAKSDKSIQLVLGQLIDENYLDKLAEEVNDRLQEAGQVTIAELCKSYDLPGDFLTEALSERLGRIIHGQMDQYNRGVIFTQAFVSRHRARIRGLFSAITRPTPVSNLITQYGFQEHLLYSVLEDFVNSGRLKGSVVGGRQDKAVYIPDIYSKTQNNWIDAFLKQNGYLEFDALTRLGIPDPTSYIKKRYKSSKLLFLRAACVGQSIVDQVEASVEEAVNSGTWTDVQSMLPSCLSLEDTGILLNQVMRTSNIQCSARIFSDTIVVSEKFISGCTSLFDPLMHEKAEKEIKNNPVFLISEDDLKQASVVVENTAFSKKDKRDERKKKASVLHFKVLNVSKQKGSQKEFVKKHNGDAVSYGSNQTTATTGTMRKRNNNTMTTTAQLLLIIMITVKVKQQEVPFMTQGNIEEVLQKHVQDCPEEMLSELAEHLIRPLTKMYQEVVRSVFMSSTSSSTGASRKQTVKDLQEEITNLFNNIRLFEKGTKLFSDETQANIAKHVLKTVCTDITNLLFNFLAAELMMAVENYSSITNEVRLKILGKLPEETKGPLTKLHNSLNAKSIEDFLTNLDSVAEVCGILLKKGDKKRERQALFQHRQALVEQLKVTEDPALVLHLTSVLLFQFSTNCMLHAPGRCVPQIIATLSTRIPEDQHKLLSKYQGLVVKQLMGQNQKASQVGADSEEKQAEEDASDAVRKELLSLTSEVKDLVLRPRKTSLTEE</sequence>
<dbReference type="Pfam" id="PF23659">
    <property type="entry name" value="UFL1"/>
    <property type="match status" value="1"/>
</dbReference>
<keyword evidence="4" id="KW-0812">Transmembrane</keyword>
<dbReference type="Pfam" id="PF17039">
    <property type="entry name" value="Glyco_tran_10_N"/>
    <property type="match status" value="1"/>
</dbReference>
<reference evidence="11" key="1">
    <citation type="journal article" date="2021" name="Cell">
        <title>Tracing the genetic footprints of vertebrate landing in non-teleost ray-finned fishes.</title>
        <authorList>
            <person name="Bi X."/>
            <person name="Wang K."/>
            <person name="Yang L."/>
            <person name="Pan H."/>
            <person name="Jiang H."/>
            <person name="Wei Q."/>
            <person name="Fang M."/>
            <person name="Yu H."/>
            <person name="Zhu C."/>
            <person name="Cai Y."/>
            <person name="He Y."/>
            <person name="Gan X."/>
            <person name="Zeng H."/>
            <person name="Yu D."/>
            <person name="Zhu Y."/>
            <person name="Jiang H."/>
            <person name="Qiu Q."/>
            <person name="Yang H."/>
            <person name="Zhang Y.E."/>
            <person name="Wang W."/>
            <person name="Zhu M."/>
            <person name="He S."/>
            <person name="Zhang G."/>
        </authorList>
    </citation>
    <scope>NUCLEOTIDE SEQUENCE</scope>
    <source>
        <strain evidence="11">Pddl_001</strain>
    </source>
</reference>
<evidence type="ECO:0000256" key="3">
    <source>
        <dbReference type="ARBA" id="ARBA00022786"/>
    </source>
</evidence>
<feature type="domain" description="E3 UFM1-protein ligase 1-like N-terminal" evidence="7">
    <location>
        <begin position="363"/>
        <end position="563"/>
    </location>
</feature>
<dbReference type="EMBL" id="JAAWVQ010164006">
    <property type="protein sequence ID" value="MBN3287181.1"/>
    <property type="molecule type" value="Genomic_DNA"/>
</dbReference>
<dbReference type="InterPro" id="IPR056579">
    <property type="entry name" value="Ufl1_N"/>
</dbReference>
<keyword evidence="4" id="KW-0333">Golgi apparatus</keyword>
<evidence type="ECO:0000259" key="9">
    <source>
        <dbReference type="Pfam" id="PF23659"/>
    </source>
</evidence>
<feature type="domain" description="Fucosyltransferase C-terminal" evidence="6">
    <location>
        <begin position="145"/>
        <end position="313"/>
    </location>
</feature>
<evidence type="ECO:0000259" key="7">
    <source>
        <dbReference type="Pfam" id="PF09743"/>
    </source>
</evidence>
<dbReference type="Pfam" id="PF00852">
    <property type="entry name" value="Glyco_transf_10"/>
    <property type="match status" value="1"/>
</dbReference>
<dbReference type="InterPro" id="IPR031481">
    <property type="entry name" value="Glyco_tran_10_N"/>
</dbReference>
<protein>
    <recommendedName>
        <fullName evidence="4">Fucosyltransferase</fullName>
        <ecNumber evidence="4">2.4.1.-</ecNumber>
    </recommendedName>
</protein>
<comment type="caution">
    <text evidence="11">The sequence shown here is derived from an EMBL/GenBank/DDBJ whole genome shotgun (WGS) entry which is preliminary data.</text>
</comment>
<feature type="domain" description="E3 UFM1-protein ligase 1-like" evidence="9">
    <location>
        <begin position="841"/>
        <end position="958"/>
    </location>
</feature>
<dbReference type="Gene3D" id="3.40.50.11660">
    <property type="entry name" value="Glycosyl transferase family 10, C-terminal domain"/>
    <property type="match status" value="1"/>
</dbReference>
<keyword evidence="2 4" id="KW-0808">Transferase</keyword>
<gene>
    <name evidence="11" type="primary">Ufl1_0</name>
    <name evidence="11" type="ORF">GTO93_0009030</name>
</gene>
<feature type="non-terminal residue" evidence="11">
    <location>
        <position position="1"/>
    </location>
</feature>
<feature type="region of interest" description="Disordered" evidence="5">
    <location>
        <begin position="1049"/>
        <end position="1068"/>
    </location>
</feature>